<name>A0A841Q9U1_9BACI</name>
<dbReference type="GO" id="GO:0000049">
    <property type="term" value="F:tRNA binding"/>
    <property type="evidence" value="ECO:0007669"/>
    <property type="project" value="UniProtKB-KW"/>
</dbReference>
<comment type="function">
    <text evidence="7 9">Binds 23S rRNA and is also seen to make contacts with the A and possibly P site tRNAs.</text>
</comment>
<evidence type="ECO:0000256" key="4">
    <source>
        <dbReference type="ARBA" id="ARBA00022980"/>
    </source>
</evidence>
<dbReference type="Gene3D" id="3.90.1170.10">
    <property type="entry name" value="Ribosomal protein L10e/L16"/>
    <property type="match status" value="1"/>
</dbReference>
<evidence type="ECO:0000256" key="3">
    <source>
        <dbReference type="ARBA" id="ARBA00022555"/>
    </source>
</evidence>
<dbReference type="NCBIfam" id="TIGR01164">
    <property type="entry name" value="rplP_bact"/>
    <property type="match status" value="1"/>
</dbReference>
<keyword evidence="4 7" id="KW-0689">Ribosomal protein</keyword>
<reference evidence="10 11" key="1">
    <citation type="submission" date="2020-08" db="EMBL/GenBank/DDBJ databases">
        <title>Genomic Encyclopedia of Type Strains, Phase IV (KMG-IV): sequencing the most valuable type-strain genomes for metagenomic binning, comparative biology and taxonomic classification.</title>
        <authorList>
            <person name="Goeker M."/>
        </authorList>
    </citation>
    <scope>NUCLEOTIDE SEQUENCE [LARGE SCALE GENOMIC DNA]</scope>
    <source>
        <strain evidence="10 11">DSM 19612</strain>
    </source>
</reference>
<dbReference type="AlphaFoldDB" id="A0A841Q9U1"/>
<dbReference type="PROSITE" id="PS00701">
    <property type="entry name" value="RIBOSOMAL_L16_2"/>
    <property type="match status" value="1"/>
</dbReference>
<dbReference type="InterPro" id="IPR020798">
    <property type="entry name" value="Ribosomal_uL16_CS"/>
</dbReference>
<evidence type="ECO:0000256" key="8">
    <source>
        <dbReference type="RuleBase" id="RU004413"/>
    </source>
</evidence>
<keyword evidence="5 7" id="KW-0687">Ribonucleoprotein</keyword>
<dbReference type="EMBL" id="JACHGH010000016">
    <property type="protein sequence ID" value="MBB6455180.1"/>
    <property type="molecule type" value="Genomic_DNA"/>
</dbReference>
<gene>
    <name evidence="7" type="primary">rplP</name>
    <name evidence="10" type="ORF">HNQ94_003676</name>
</gene>
<evidence type="ECO:0000256" key="1">
    <source>
        <dbReference type="ARBA" id="ARBA00008931"/>
    </source>
</evidence>
<dbReference type="GO" id="GO:0003735">
    <property type="term" value="F:structural constituent of ribosome"/>
    <property type="evidence" value="ECO:0007669"/>
    <property type="project" value="InterPro"/>
</dbReference>
<evidence type="ECO:0000313" key="11">
    <source>
        <dbReference type="Proteomes" id="UP000581688"/>
    </source>
</evidence>
<dbReference type="CDD" id="cd01433">
    <property type="entry name" value="Ribosomal_L16_L10e"/>
    <property type="match status" value="1"/>
</dbReference>
<evidence type="ECO:0000256" key="7">
    <source>
        <dbReference type="HAMAP-Rule" id="MF_01342"/>
    </source>
</evidence>
<evidence type="ECO:0000313" key="10">
    <source>
        <dbReference type="EMBL" id="MBB6455180.1"/>
    </source>
</evidence>
<evidence type="ECO:0000256" key="6">
    <source>
        <dbReference type="ARBA" id="ARBA00035198"/>
    </source>
</evidence>
<accession>A0A841Q9U1</accession>
<dbReference type="SUPFAM" id="SSF54686">
    <property type="entry name" value="Ribosomal protein L16p/L10e"/>
    <property type="match status" value="1"/>
</dbReference>
<dbReference type="InterPro" id="IPR047873">
    <property type="entry name" value="Ribosomal_uL16"/>
</dbReference>
<dbReference type="HAMAP" id="MF_01342">
    <property type="entry name" value="Ribosomal_uL16"/>
    <property type="match status" value="1"/>
</dbReference>
<comment type="subunit">
    <text evidence="2 7 9">Part of the 50S ribosomal subunit.</text>
</comment>
<keyword evidence="11" id="KW-1185">Reference proteome</keyword>
<keyword evidence="7 9" id="KW-0694">RNA-binding</keyword>
<keyword evidence="7 9" id="KW-0699">rRNA-binding</keyword>
<dbReference type="RefSeq" id="WP_174497644.1">
    <property type="nucleotide sequence ID" value="NZ_CADDWK010000017.1"/>
</dbReference>
<comment type="caution">
    <text evidence="10">The sequence shown here is derived from an EMBL/GenBank/DDBJ whole genome shotgun (WGS) entry which is preliminary data.</text>
</comment>
<dbReference type="InterPro" id="IPR000114">
    <property type="entry name" value="Ribosomal_uL16_bact-type"/>
</dbReference>
<comment type="similarity">
    <text evidence="1 7 8">Belongs to the universal ribosomal protein uL16 family.</text>
</comment>
<proteinExistence type="inferred from homology"/>
<dbReference type="PANTHER" id="PTHR12220">
    <property type="entry name" value="50S/60S RIBOSOMAL PROTEIN L16"/>
    <property type="match status" value="1"/>
</dbReference>
<dbReference type="InterPro" id="IPR016180">
    <property type="entry name" value="Ribosomal_uL16_dom"/>
</dbReference>
<dbReference type="GO" id="GO:0019843">
    <property type="term" value="F:rRNA binding"/>
    <property type="evidence" value="ECO:0007669"/>
    <property type="project" value="UniProtKB-UniRule"/>
</dbReference>
<evidence type="ECO:0000256" key="5">
    <source>
        <dbReference type="ARBA" id="ARBA00023274"/>
    </source>
</evidence>
<dbReference type="GO" id="GO:0022625">
    <property type="term" value="C:cytosolic large ribosomal subunit"/>
    <property type="evidence" value="ECO:0007669"/>
    <property type="project" value="TreeGrafter"/>
</dbReference>
<protein>
    <recommendedName>
        <fullName evidence="6 7">Large ribosomal subunit protein uL16</fullName>
    </recommendedName>
</protein>
<dbReference type="Pfam" id="PF00252">
    <property type="entry name" value="Ribosomal_L16"/>
    <property type="match status" value="1"/>
</dbReference>
<evidence type="ECO:0000256" key="2">
    <source>
        <dbReference type="ARBA" id="ARBA00011838"/>
    </source>
</evidence>
<keyword evidence="3 7" id="KW-0820">tRNA-binding</keyword>
<dbReference type="FunFam" id="3.90.1170.10:FF:000001">
    <property type="entry name" value="50S ribosomal protein L16"/>
    <property type="match status" value="1"/>
</dbReference>
<evidence type="ECO:0000256" key="9">
    <source>
        <dbReference type="RuleBase" id="RU004414"/>
    </source>
</evidence>
<sequence length="144" mass="16004">MLMPKRVKYRKQFRTSLKGKAKGGTNVSFGEYGLQALEGAWITSRQIEAARIAMTRYMKRGGKVWIKIFPDKPKTAKPLEVRMGSGKGAPEGWVAVVKPGKIMFEIAGVSEEVAREALRLASHKLPVKTKFVKREEIGGENNEG</sequence>
<dbReference type="PROSITE" id="PS00586">
    <property type="entry name" value="RIBOSOMAL_L16_1"/>
    <property type="match status" value="1"/>
</dbReference>
<organism evidence="10 11">
    <name type="scientific">Salirhabdus euzebyi</name>
    <dbReference type="NCBI Taxonomy" id="394506"/>
    <lineage>
        <taxon>Bacteria</taxon>
        <taxon>Bacillati</taxon>
        <taxon>Bacillota</taxon>
        <taxon>Bacilli</taxon>
        <taxon>Bacillales</taxon>
        <taxon>Bacillaceae</taxon>
        <taxon>Salirhabdus</taxon>
    </lineage>
</organism>
<dbReference type="Proteomes" id="UP000581688">
    <property type="component" value="Unassembled WGS sequence"/>
</dbReference>
<dbReference type="InterPro" id="IPR036920">
    <property type="entry name" value="Ribosomal_uL16_sf"/>
</dbReference>
<dbReference type="PRINTS" id="PR00060">
    <property type="entry name" value="RIBOSOMALL16"/>
</dbReference>
<dbReference type="GO" id="GO:0006412">
    <property type="term" value="P:translation"/>
    <property type="evidence" value="ECO:0007669"/>
    <property type="project" value="UniProtKB-UniRule"/>
</dbReference>
<dbReference type="PANTHER" id="PTHR12220:SF13">
    <property type="entry name" value="LARGE RIBOSOMAL SUBUNIT PROTEIN UL16M"/>
    <property type="match status" value="1"/>
</dbReference>